<name>A0A6J6FNX5_9ZZZZ</name>
<sequence>MLDGDNQPLRPSLIPGVHLIHRPNSTGWNSRFVELLEQGGGLVLRERGFEKSHKLSVINNAVAVLRETRIIIEVECCAKRLPVSIVADGNLHHSVSRSEQPVWR</sequence>
<accession>A0A6J6FNX5</accession>
<evidence type="ECO:0000313" key="1">
    <source>
        <dbReference type="EMBL" id="CAB4590090.1"/>
    </source>
</evidence>
<dbReference type="AlphaFoldDB" id="A0A6J6FNX5"/>
<protein>
    <submittedName>
        <fullName evidence="1">Unannotated protein</fullName>
    </submittedName>
</protein>
<gene>
    <name evidence="1" type="ORF">UFOPK1788_00478</name>
</gene>
<dbReference type="EMBL" id="CAEZUE010000046">
    <property type="protein sequence ID" value="CAB4590090.1"/>
    <property type="molecule type" value="Genomic_DNA"/>
</dbReference>
<organism evidence="1">
    <name type="scientific">freshwater metagenome</name>
    <dbReference type="NCBI Taxonomy" id="449393"/>
    <lineage>
        <taxon>unclassified sequences</taxon>
        <taxon>metagenomes</taxon>
        <taxon>ecological metagenomes</taxon>
    </lineage>
</organism>
<proteinExistence type="predicted"/>
<reference evidence="1" key="1">
    <citation type="submission" date="2020-05" db="EMBL/GenBank/DDBJ databases">
        <authorList>
            <person name="Chiriac C."/>
            <person name="Salcher M."/>
            <person name="Ghai R."/>
            <person name="Kavagutti S V."/>
        </authorList>
    </citation>
    <scope>NUCLEOTIDE SEQUENCE</scope>
</reference>